<dbReference type="NCBIfam" id="TIGR00112">
    <property type="entry name" value="proC"/>
    <property type="match status" value="1"/>
</dbReference>
<dbReference type="PANTHER" id="PTHR11645:SF0">
    <property type="entry name" value="PYRROLINE-5-CARBOXYLATE REDUCTASE 3"/>
    <property type="match status" value="1"/>
</dbReference>
<dbReference type="Gene3D" id="1.10.10.60">
    <property type="entry name" value="Homeodomain-like"/>
    <property type="match status" value="1"/>
</dbReference>
<keyword evidence="4" id="KW-0963">Cytoplasm</keyword>
<evidence type="ECO:0000256" key="13">
    <source>
        <dbReference type="RuleBase" id="RU003903"/>
    </source>
</evidence>
<evidence type="ECO:0000256" key="9">
    <source>
        <dbReference type="ARBA" id="ARBA00038523"/>
    </source>
</evidence>
<dbReference type="InterPro" id="IPR044822">
    <property type="entry name" value="Myb_DNA-bind_4"/>
</dbReference>
<comment type="subcellular location">
    <subcellularLocation>
        <location evidence="1">Cytoplasm</location>
    </subcellularLocation>
</comment>
<name>A0A9D3TGH3_MEGAT</name>
<dbReference type="PROSITE" id="PS00521">
    <property type="entry name" value="P5CR"/>
    <property type="match status" value="1"/>
</dbReference>
<organism evidence="18 19">
    <name type="scientific">Megalops atlanticus</name>
    <name type="common">Tarpon</name>
    <name type="synonym">Clupea gigantea</name>
    <dbReference type="NCBI Taxonomy" id="7932"/>
    <lineage>
        <taxon>Eukaryota</taxon>
        <taxon>Metazoa</taxon>
        <taxon>Chordata</taxon>
        <taxon>Craniata</taxon>
        <taxon>Vertebrata</taxon>
        <taxon>Euteleostomi</taxon>
        <taxon>Actinopterygii</taxon>
        <taxon>Neopterygii</taxon>
        <taxon>Teleostei</taxon>
        <taxon>Elopiformes</taxon>
        <taxon>Megalopidae</taxon>
        <taxon>Megalops</taxon>
    </lineage>
</organism>
<dbReference type="InterPro" id="IPR000304">
    <property type="entry name" value="Pyrroline-COOH_reductase"/>
</dbReference>
<comment type="similarity">
    <text evidence="3 13">Belongs to the pyrroline-5-carboxylate reductase family.</text>
</comment>
<feature type="domain" description="Pyrroline-5-carboxylate reductase dimerisation" evidence="17">
    <location>
        <begin position="453"/>
        <end position="557"/>
    </location>
</feature>
<dbReference type="InterPro" id="IPR008927">
    <property type="entry name" value="6-PGluconate_DH-like_C_sf"/>
</dbReference>
<dbReference type="Pfam" id="PF14748">
    <property type="entry name" value="P5CR_dimer"/>
    <property type="match status" value="1"/>
</dbReference>
<evidence type="ECO:0000256" key="8">
    <source>
        <dbReference type="ARBA" id="ARBA00023002"/>
    </source>
</evidence>
<evidence type="ECO:0000256" key="6">
    <source>
        <dbReference type="ARBA" id="ARBA00022650"/>
    </source>
</evidence>
<comment type="pathway">
    <text evidence="2 13">Amino-acid biosynthesis; L-proline biosynthesis; L-proline from L-glutamate 5-semialdehyde: step 1/1.</text>
</comment>
<dbReference type="GO" id="GO:0055129">
    <property type="term" value="P:L-proline biosynthetic process"/>
    <property type="evidence" value="ECO:0007669"/>
    <property type="project" value="TreeGrafter"/>
</dbReference>
<dbReference type="Gene3D" id="1.10.3730.10">
    <property type="entry name" value="ProC C-terminal domain-like"/>
    <property type="match status" value="1"/>
</dbReference>
<feature type="domain" description="Myb/SANT-like DNA-binding" evidence="16">
    <location>
        <begin position="4"/>
        <end position="92"/>
    </location>
</feature>
<comment type="catalytic activity">
    <reaction evidence="10">
        <text>L-proline + NADP(+) = (S)-1-pyrroline-5-carboxylate + NADPH + 2 H(+)</text>
        <dbReference type="Rhea" id="RHEA:14109"/>
        <dbReference type="ChEBI" id="CHEBI:15378"/>
        <dbReference type="ChEBI" id="CHEBI:17388"/>
        <dbReference type="ChEBI" id="CHEBI:57783"/>
        <dbReference type="ChEBI" id="CHEBI:58349"/>
        <dbReference type="ChEBI" id="CHEBI:60039"/>
        <dbReference type="EC" id="1.5.1.2"/>
    </reaction>
    <physiologicalReaction direction="right-to-left" evidence="10">
        <dbReference type="Rhea" id="RHEA:14111"/>
    </physiologicalReaction>
</comment>
<evidence type="ECO:0000256" key="1">
    <source>
        <dbReference type="ARBA" id="ARBA00004496"/>
    </source>
</evidence>
<dbReference type="InterPro" id="IPR053790">
    <property type="entry name" value="P5CR-like_CS"/>
</dbReference>
<dbReference type="Gene3D" id="3.40.50.720">
    <property type="entry name" value="NAD(P)-binding Rossmann-like Domain"/>
    <property type="match status" value="1"/>
</dbReference>
<evidence type="ECO:0000259" key="17">
    <source>
        <dbReference type="Pfam" id="PF14748"/>
    </source>
</evidence>
<dbReference type="Pfam" id="PF03807">
    <property type="entry name" value="F420_oxidored"/>
    <property type="match status" value="1"/>
</dbReference>
<keyword evidence="7 13" id="KW-0521">NADP</keyword>
<comment type="function">
    <text evidence="12">Oxidoreductase that catalyzes the last step in proline biosynthesis, which corresponds to the reduction of pyrroline-5-carboxylate (P5C) to L-proline using NAD(P)H. Proline is synthesized from either glutamate or ornithine; both are converted to P5C, and then to proline via pyrroline-5-carboxylate reductases (PYCRs). PYCR3 is exclusively linked to the biosynthesis of proline from ornithine.</text>
</comment>
<dbReference type="FunFam" id="3.40.50.720:FF:000367">
    <property type="entry name" value="Pyrroline-5-carboxylate reductase"/>
    <property type="match status" value="1"/>
</dbReference>
<feature type="compositionally biased region" description="Low complexity" evidence="14">
    <location>
        <begin position="157"/>
        <end position="180"/>
    </location>
</feature>
<dbReference type="InterPro" id="IPR029036">
    <property type="entry name" value="P5CR_dimer"/>
</dbReference>
<evidence type="ECO:0000256" key="7">
    <source>
        <dbReference type="ARBA" id="ARBA00022857"/>
    </source>
</evidence>
<feature type="domain" description="Pyrroline-5-carboxylate reductase catalytic N-terminal" evidence="15">
    <location>
        <begin position="296"/>
        <end position="390"/>
    </location>
</feature>
<evidence type="ECO:0000256" key="14">
    <source>
        <dbReference type="SAM" id="MobiDB-lite"/>
    </source>
</evidence>
<evidence type="ECO:0000256" key="5">
    <source>
        <dbReference type="ARBA" id="ARBA00022605"/>
    </source>
</evidence>
<proteinExistence type="inferred from homology"/>
<dbReference type="Pfam" id="PF13837">
    <property type="entry name" value="Myb_DNA-bind_4"/>
    <property type="match status" value="1"/>
</dbReference>
<evidence type="ECO:0000256" key="4">
    <source>
        <dbReference type="ARBA" id="ARBA00022490"/>
    </source>
</evidence>
<comment type="catalytic activity">
    <reaction evidence="11">
        <text>L-proline + NAD(+) = (S)-1-pyrroline-5-carboxylate + NADH + 2 H(+)</text>
        <dbReference type="Rhea" id="RHEA:14105"/>
        <dbReference type="ChEBI" id="CHEBI:15378"/>
        <dbReference type="ChEBI" id="CHEBI:17388"/>
        <dbReference type="ChEBI" id="CHEBI:57540"/>
        <dbReference type="ChEBI" id="CHEBI:57945"/>
        <dbReference type="ChEBI" id="CHEBI:60039"/>
        <dbReference type="EC" id="1.5.1.2"/>
    </reaction>
    <physiologicalReaction direction="right-to-left" evidence="11">
        <dbReference type="Rhea" id="RHEA:14107"/>
    </physiologicalReaction>
</comment>
<comment type="caution">
    <text evidence="18">The sequence shown here is derived from an EMBL/GenBank/DDBJ whole genome shotgun (WGS) entry which is preliminary data.</text>
</comment>
<gene>
    <name evidence="18" type="ORF">MATL_G00033010</name>
</gene>
<comment type="subunit">
    <text evidence="9">Homodecamer; composed of 5 homodimers.</text>
</comment>
<evidence type="ECO:0000313" key="18">
    <source>
        <dbReference type="EMBL" id="KAG7488466.1"/>
    </source>
</evidence>
<dbReference type="FunFam" id="1.10.3730.10:FF:000003">
    <property type="entry name" value="Pyrroline-5-carboxylate reductase 1, mitochondrial"/>
    <property type="match status" value="1"/>
</dbReference>
<evidence type="ECO:0000256" key="11">
    <source>
        <dbReference type="ARBA" id="ARBA00049875"/>
    </source>
</evidence>
<dbReference type="HAMAP" id="MF_01925">
    <property type="entry name" value="P5C_reductase"/>
    <property type="match status" value="1"/>
</dbReference>
<dbReference type="GO" id="GO:0005737">
    <property type="term" value="C:cytoplasm"/>
    <property type="evidence" value="ECO:0007669"/>
    <property type="project" value="UniProtKB-SubCell"/>
</dbReference>
<dbReference type="InterPro" id="IPR036291">
    <property type="entry name" value="NAD(P)-bd_dom_sf"/>
</dbReference>
<evidence type="ECO:0000256" key="3">
    <source>
        <dbReference type="ARBA" id="ARBA00005525"/>
    </source>
</evidence>
<dbReference type="SUPFAM" id="SSF48179">
    <property type="entry name" value="6-phosphogluconate dehydrogenase C-terminal domain-like"/>
    <property type="match status" value="1"/>
</dbReference>
<feature type="region of interest" description="Disordered" evidence="14">
    <location>
        <begin position="138"/>
        <end position="190"/>
    </location>
</feature>
<keyword evidence="8 13" id="KW-0560">Oxidoreductase</keyword>
<protein>
    <recommendedName>
        <fullName evidence="13">Pyrroline-5-carboxylate reductase</fullName>
        <ecNumber evidence="13">1.5.1.2</ecNumber>
    </recommendedName>
</protein>
<dbReference type="EMBL" id="JAFDVH010000002">
    <property type="protein sequence ID" value="KAG7488466.1"/>
    <property type="molecule type" value="Genomic_DNA"/>
</dbReference>
<accession>A0A9D3TGH3</accession>
<evidence type="ECO:0000259" key="16">
    <source>
        <dbReference type="Pfam" id="PF13837"/>
    </source>
</evidence>
<dbReference type="EC" id="1.5.1.2" evidence="13"/>
<dbReference type="AlphaFoldDB" id="A0A9D3TGH3"/>
<dbReference type="PANTHER" id="PTHR11645">
    <property type="entry name" value="PYRROLINE-5-CARBOXYLATE REDUCTASE"/>
    <property type="match status" value="1"/>
</dbReference>
<evidence type="ECO:0000256" key="2">
    <source>
        <dbReference type="ARBA" id="ARBA00005205"/>
    </source>
</evidence>
<keyword evidence="6 13" id="KW-0641">Proline biosynthesis</keyword>
<sequence length="560" mass="60513">MDSRGWGTHETRCLISIWAEESVQRKLEDSYHNRAIYEEISKKMEGNGYSRSWLQCQRKIKHLRNAFRKAKDSNNKSGRDSISCPFYEELDRVLGDRPSFCPDEGDVLDSELKYSQEPLFNSTMDAIAGAAVTLSNTTSAETQGDDGHSDDATGPDASPTSSSSQSSSASSSKRPSTSSSGQTRRKKSKVETILEAFSKAMCNNKDEEMLREMQQAQHAHEEKLFGMMMQSIASLSSTMASAQRPPGHAPSYPWYQPMPSPAPPSQSVPPVQHPHCNTQFNPPRQNKMESGLTEMKIGFIGAGNMAFGIAKGILMSGYVRPENVKVSAPSSNNLGRFQEMGVAVTHSNQEVVSSSRLVFLAVKPHLVSTVLQEVAPLVTQQHIVVSVAAGITIATLEGLLHPDSIVLRLMPNLPCMVQEGALLFCRGTRAKPEDGTVLRALLAPCGLVEEGPENWIDAHTGLSGSGVAFVYLFAEALAEGGVKMGIPSALAHRIAAQTVLGAGRLLRDSEKHPAQLRSDVCTPGGTTIFGLHVLEKGGVRAATMGAVEAATERARELGRK</sequence>
<dbReference type="SUPFAM" id="SSF51735">
    <property type="entry name" value="NAD(P)-binding Rossmann-fold domains"/>
    <property type="match status" value="1"/>
</dbReference>
<evidence type="ECO:0000313" key="19">
    <source>
        <dbReference type="Proteomes" id="UP001046870"/>
    </source>
</evidence>
<evidence type="ECO:0000256" key="10">
    <source>
        <dbReference type="ARBA" id="ARBA00049867"/>
    </source>
</evidence>
<dbReference type="Proteomes" id="UP001046870">
    <property type="component" value="Chromosome 2"/>
</dbReference>
<dbReference type="OrthoDB" id="10263291at2759"/>
<evidence type="ECO:0000259" key="15">
    <source>
        <dbReference type="Pfam" id="PF03807"/>
    </source>
</evidence>
<evidence type="ECO:0000256" key="12">
    <source>
        <dbReference type="ARBA" id="ARBA00049975"/>
    </source>
</evidence>
<keyword evidence="19" id="KW-1185">Reference proteome</keyword>
<reference evidence="18" key="1">
    <citation type="submission" date="2021-01" db="EMBL/GenBank/DDBJ databases">
        <authorList>
            <person name="Zahm M."/>
            <person name="Roques C."/>
            <person name="Cabau C."/>
            <person name="Klopp C."/>
            <person name="Donnadieu C."/>
            <person name="Jouanno E."/>
            <person name="Lampietro C."/>
            <person name="Louis A."/>
            <person name="Herpin A."/>
            <person name="Echchiki A."/>
            <person name="Berthelot C."/>
            <person name="Parey E."/>
            <person name="Roest-Crollius H."/>
            <person name="Braasch I."/>
            <person name="Postlethwait J."/>
            <person name="Bobe J."/>
            <person name="Montfort J."/>
            <person name="Bouchez O."/>
            <person name="Begum T."/>
            <person name="Mejri S."/>
            <person name="Adams A."/>
            <person name="Chen W.-J."/>
            <person name="Guiguen Y."/>
        </authorList>
    </citation>
    <scope>NUCLEOTIDE SEQUENCE</scope>
    <source>
        <strain evidence="18">YG-15Mar2019-1</strain>
        <tissue evidence="18">Brain</tissue>
    </source>
</reference>
<keyword evidence="5 13" id="KW-0028">Amino-acid biosynthesis</keyword>
<dbReference type="InterPro" id="IPR028939">
    <property type="entry name" value="P5C_Rdtase_cat_N"/>
</dbReference>
<dbReference type="GO" id="GO:0004735">
    <property type="term" value="F:pyrroline-5-carboxylate reductase activity"/>
    <property type="evidence" value="ECO:0007669"/>
    <property type="project" value="UniProtKB-EC"/>
</dbReference>